<dbReference type="RefSeq" id="WP_111324542.1">
    <property type="nucleotide sequence ID" value="NZ_BIFX01000001.1"/>
</dbReference>
<dbReference type="PANTHER" id="PTHR42912:SF45">
    <property type="entry name" value="23S RRNA (GUANINE(745)-N(1))-METHYLTRANSFERASE"/>
    <property type="match status" value="1"/>
</dbReference>
<dbReference type="GO" id="GO:0032259">
    <property type="term" value="P:methylation"/>
    <property type="evidence" value="ECO:0007669"/>
    <property type="project" value="UniProtKB-KW"/>
</dbReference>
<feature type="domain" description="23S rRNA (guanine(745)-N(1))-methyltransferase N-terminal" evidence="4">
    <location>
        <begin position="9"/>
        <end position="43"/>
    </location>
</feature>
<dbReference type="AlphaFoldDB" id="A0A326U6A8"/>
<dbReference type="Pfam" id="PF21302">
    <property type="entry name" value="Zn_ribbon_RlmA"/>
    <property type="match status" value="1"/>
</dbReference>
<dbReference type="InterPro" id="IPR048647">
    <property type="entry name" value="RlmA_N"/>
</dbReference>
<comment type="caution">
    <text evidence="5">The sequence shown here is derived from an EMBL/GenBank/DDBJ whole genome shotgun (WGS) entry which is preliminary data.</text>
</comment>
<keyword evidence="1" id="KW-0479">Metal-binding</keyword>
<feature type="binding site" evidence="1">
    <location>
        <position position="10"/>
    </location>
    <ligand>
        <name>Zn(2+)</name>
        <dbReference type="ChEBI" id="CHEBI:29105"/>
    </ligand>
</feature>
<dbReference type="SUPFAM" id="SSF53335">
    <property type="entry name" value="S-adenosyl-L-methionine-dependent methyltransferases"/>
    <property type="match status" value="1"/>
</dbReference>
<keyword evidence="1" id="KW-0862">Zinc</keyword>
<dbReference type="InterPro" id="IPR029063">
    <property type="entry name" value="SAM-dependent_MTases_sf"/>
</dbReference>
<reference evidence="5 6" key="1">
    <citation type="submission" date="2018-06" db="EMBL/GenBank/DDBJ databases">
        <title>Genomic Encyclopedia of Archaeal and Bacterial Type Strains, Phase II (KMG-II): from individual species to whole genera.</title>
        <authorList>
            <person name="Goeker M."/>
        </authorList>
    </citation>
    <scope>NUCLEOTIDE SEQUENCE [LARGE SCALE GENOMIC DNA]</scope>
    <source>
        <strain evidence="5 6">ATCC BAA-1881</strain>
    </source>
</reference>
<feature type="binding site" evidence="2">
    <location>
        <begin position="99"/>
        <end position="100"/>
    </location>
    <ligand>
        <name>S-adenosyl-L-methionine</name>
        <dbReference type="ChEBI" id="CHEBI:59789"/>
    </ligand>
</feature>
<dbReference type="CDD" id="cd02440">
    <property type="entry name" value="AdoMet_MTases"/>
    <property type="match status" value="1"/>
</dbReference>
<dbReference type="Proteomes" id="UP000248806">
    <property type="component" value="Unassembled WGS sequence"/>
</dbReference>
<feature type="binding site" evidence="1">
    <location>
        <position position="30"/>
    </location>
    <ligand>
        <name>Zn(2+)</name>
        <dbReference type="ChEBI" id="CHEBI:29105"/>
    </ligand>
</feature>
<name>A0A326U6A8_THEHA</name>
<evidence type="ECO:0000256" key="2">
    <source>
        <dbReference type="PIRSR" id="PIRSR018249-2"/>
    </source>
</evidence>
<dbReference type="PANTHER" id="PTHR42912">
    <property type="entry name" value="METHYLTRANSFERASE"/>
    <property type="match status" value="1"/>
</dbReference>
<dbReference type="OrthoDB" id="5522265at2"/>
<dbReference type="InterPro" id="IPR041698">
    <property type="entry name" value="Methyltransf_25"/>
</dbReference>
<organism evidence="5 6">
    <name type="scientific">Thermosporothrix hazakensis</name>
    <dbReference type="NCBI Taxonomy" id="644383"/>
    <lineage>
        <taxon>Bacteria</taxon>
        <taxon>Bacillati</taxon>
        <taxon>Chloroflexota</taxon>
        <taxon>Ktedonobacteria</taxon>
        <taxon>Ktedonobacterales</taxon>
        <taxon>Thermosporotrichaceae</taxon>
        <taxon>Thermosporothrix</taxon>
    </lineage>
</organism>
<evidence type="ECO:0000313" key="6">
    <source>
        <dbReference type="Proteomes" id="UP000248806"/>
    </source>
</evidence>
<dbReference type="InterPro" id="IPR050508">
    <property type="entry name" value="Methyltransf_Superfamily"/>
</dbReference>
<feature type="binding site" evidence="2">
    <location>
        <position position="188"/>
    </location>
    <ligand>
        <name>S-adenosyl-L-methionine</name>
        <dbReference type="ChEBI" id="CHEBI:59789"/>
    </ligand>
</feature>
<feature type="binding site" evidence="2">
    <location>
        <position position="68"/>
    </location>
    <ligand>
        <name>S-adenosyl-L-methionine</name>
        <dbReference type="ChEBI" id="CHEBI:59789"/>
    </ligand>
</feature>
<feature type="binding site" evidence="1">
    <location>
        <position position="13"/>
    </location>
    <ligand>
        <name>Zn(2+)</name>
        <dbReference type="ChEBI" id="CHEBI:29105"/>
    </ligand>
</feature>
<dbReference type="Gene3D" id="3.40.50.150">
    <property type="entry name" value="Vaccinia Virus protein VP39"/>
    <property type="match status" value="1"/>
</dbReference>
<dbReference type="GO" id="GO:0046872">
    <property type="term" value="F:metal ion binding"/>
    <property type="evidence" value="ECO:0007669"/>
    <property type="project" value="UniProtKB-KW"/>
</dbReference>
<dbReference type="InterPro" id="IPR016718">
    <property type="entry name" value="rRNA_m1G-MeTrfase_A_prd"/>
</dbReference>
<keyword evidence="2" id="KW-0949">S-adenosyl-L-methionine</keyword>
<evidence type="ECO:0000259" key="4">
    <source>
        <dbReference type="Pfam" id="PF21302"/>
    </source>
</evidence>
<dbReference type="Pfam" id="PF13649">
    <property type="entry name" value="Methyltransf_25"/>
    <property type="match status" value="1"/>
</dbReference>
<accession>A0A326U6A8</accession>
<evidence type="ECO:0000313" key="5">
    <source>
        <dbReference type="EMBL" id="PZW25716.1"/>
    </source>
</evidence>
<sequence>MDAVLHLLRCPICVTELTHHEKSLRCVHGHSFDIAREGYVNLLRKKAGMGDSKEMLQARRAFLEEGYYAPLVKALHQQLESISEQEQRPLTMLDAGCGTGYYLAHLQAALHTTTLGLGFDISKEAIRLAARQYRETFFFVANVKEHLVLADNAINILLNIFAPRNIPEFARVLVPGGLLAIVIPGEYHLQELRDALHLLSIEEQKRQHILEQCAPYFQLEATQEVTYRLSLPHESLLQLLMMTPNYHHLNEEQYRAIRQSGSQETTADFLCLILRKR</sequence>
<dbReference type="EMBL" id="QKUF01000017">
    <property type="protein sequence ID" value="PZW25716.1"/>
    <property type="molecule type" value="Genomic_DNA"/>
</dbReference>
<evidence type="ECO:0000256" key="1">
    <source>
        <dbReference type="PIRSR" id="PIRSR018249-1"/>
    </source>
</evidence>
<keyword evidence="5" id="KW-0808">Transferase</keyword>
<feature type="domain" description="Methyltransferase" evidence="3">
    <location>
        <begin position="93"/>
        <end position="177"/>
    </location>
</feature>
<keyword evidence="6" id="KW-1185">Reference proteome</keyword>
<feature type="binding site" evidence="1">
    <location>
        <position position="26"/>
    </location>
    <ligand>
        <name>Zn(2+)</name>
        <dbReference type="ChEBI" id="CHEBI:29105"/>
    </ligand>
</feature>
<proteinExistence type="predicted"/>
<gene>
    <name evidence="5" type="ORF">EI42_04209</name>
</gene>
<keyword evidence="5" id="KW-0489">Methyltransferase</keyword>
<evidence type="ECO:0000259" key="3">
    <source>
        <dbReference type="Pfam" id="PF13649"/>
    </source>
</evidence>
<protein>
    <submittedName>
        <fullName evidence="5">23S rRNA (Guanine745-N1)-methyltransferase</fullName>
    </submittedName>
</protein>
<dbReference type="PIRSF" id="PIRSF018249">
    <property type="entry name" value="MyrA_prd"/>
    <property type="match status" value="1"/>
</dbReference>
<dbReference type="GO" id="GO:0008168">
    <property type="term" value="F:methyltransferase activity"/>
    <property type="evidence" value="ECO:0007669"/>
    <property type="project" value="UniProtKB-KW"/>
</dbReference>